<dbReference type="Proteomes" id="UP001597033">
    <property type="component" value="Unassembled WGS sequence"/>
</dbReference>
<protein>
    <submittedName>
        <fullName evidence="2">DUF4124 domain-containing protein</fullName>
    </submittedName>
</protein>
<reference evidence="3" key="1">
    <citation type="journal article" date="2019" name="Int. J. Syst. Evol. Microbiol.">
        <title>The Global Catalogue of Microorganisms (GCM) 10K type strain sequencing project: providing services to taxonomists for standard genome sequencing and annotation.</title>
        <authorList>
            <consortium name="The Broad Institute Genomics Platform"/>
            <consortium name="The Broad Institute Genome Sequencing Center for Infectious Disease"/>
            <person name="Wu L."/>
            <person name="Ma J."/>
        </authorList>
    </citation>
    <scope>NUCLEOTIDE SEQUENCE [LARGE SCALE GENOMIC DNA]</scope>
    <source>
        <strain evidence="3">CCUG 55854</strain>
    </source>
</reference>
<dbReference type="InterPro" id="IPR025392">
    <property type="entry name" value="DUF4124"/>
</dbReference>
<dbReference type="Pfam" id="PF13511">
    <property type="entry name" value="DUF4124"/>
    <property type="match status" value="1"/>
</dbReference>
<name>A0ABW3LS08_9GAMM</name>
<feature type="domain" description="DUF4124" evidence="1">
    <location>
        <begin position="48"/>
        <end position="83"/>
    </location>
</feature>
<dbReference type="RefSeq" id="WP_162376243.1">
    <property type="nucleotide sequence ID" value="NZ_JBHTKN010000001.1"/>
</dbReference>
<evidence type="ECO:0000313" key="3">
    <source>
        <dbReference type="Proteomes" id="UP001597033"/>
    </source>
</evidence>
<keyword evidence="3" id="KW-1185">Reference proteome</keyword>
<evidence type="ECO:0000259" key="1">
    <source>
        <dbReference type="Pfam" id="PF13511"/>
    </source>
</evidence>
<dbReference type="EMBL" id="JBHTKN010000001">
    <property type="protein sequence ID" value="MFD1040908.1"/>
    <property type="molecule type" value="Genomic_DNA"/>
</dbReference>
<evidence type="ECO:0000313" key="2">
    <source>
        <dbReference type="EMBL" id="MFD1040908.1"/>
    </source>
</evidence>
<gene>
    <name evidence="2" type="ORF">ACFQ2N_00905</name>
</gene>
<accession>A0ABW3LS08</accession>
<proteinExistence type="predicted"/>
<organism evidence="2 3">
    <name type="scientific">Pseudoxanthomonas kaohsiungensis</name>
    <dbReference type="NCBI Taxonomy" id="283923"/>
    <lineage>
        <taxon>Bacteria</taxon>
        <taxon>Pseudomonadati</taxon>
        <taxon>Pseudomonadota</taxon>
        <taxon>Gammaproteobacteria</taxon>
        <taxon>Lysobacterales</taxon>
        <taxon>Lysobacteraceae</taxon>
        <taxon>Pseudoxanthomonas</taxon>
    </lineage>
</organism>
<sequence length="91" mass="10201">MRATWAILAGLALGGGLAWWLARDQAPQRSPEARLRAEQAAAANAEDAQRPLYRWRDDAGNLQITESPPKGRRYERIAREPEPGIRVRNTP</sequence>
<comment type="caution">
    <text evidence="2">The sequence shown here is derived from an EMBL/GenBank/DDBJ whole genome shotgun (WGS) entry which is preliminary data.</text>
</comment>